<organism evidence="1 2">
    <name type="scientific">Congzhengia minquanensis</name>
    <dbReference type="NCBI Taxonomy" id="2763657"/>
    <lineage>
        <taxon>Bacteria</taxon>
        <taxon>Bacillati</taxon>
        <taxon>Bacillota</taxon>
        <taxon>Clostridia</taxon>
        <taxon>Eubacteriales</taxon>
        <taxon>Oscillospiraceae</taxon>
        <taxon>Congzhengia</taxon>
    </lineage>
</organism>
<protein>
    <submittedName>
        <fullName evidence="1">Uncharacterized protein</fullName>
    </submittedName>
</protein>
<proteinExistence type="predicted"/>
<dbReference type="AlphaFoldDB" id="A0A926HZ00"/>
<dbReference type="Proteomes" id="UP000611762">
    <property type="component" value="Unassembled WGS sequence"/>
</dbReference>
<dbReference type="RefSeq" id="WP_177679984.1">
    <property type="nucleotide sequence ID" value="NZ_JACRSU010000005.1"/>
</dbReference>
<dbReference type="EMBL" id="JACRSU010000005">
    <property type="protein sequence ID" value="MBC8541639.1"/>
    <property type="molecule type" value="Genomic_DNA"/>
</dbReference>
<evidence type="ECO:0000313" key="2">
    <source>
        <dbReference type="Proteomes" id="UP000611762"/>
    </source>
</evidence>
<keyword evidence="2" id="KW-1185">Reference proteome</keyword>
<gene>
    <name evidence="1" type="ORF">H8698_11680</name>
</gene>
<reference evidence="1" key="1">
    <citation type="submission" date="2020-08" db="EMBL/GenBank/DDBJ databases">
        <title>Genome public.</title>
        <authorList>
            <person name="Liu C."/>
            <person name="Sun Q."/>
        </authorList>
    </citation>
    <scope>NUCLEOTIDE SEQUENCE</scope>
    <source>
        <strain evidence="1">H8</strain>
    </source>
</reference>
<accession>A0A926HZ00</accession>
<evidence type="ECO:0000313" key="1">
    <source>
        <dbReference type="EMBL" id="MBC8541639.1"/>
    </source>
</evidence>
<name>A0A926HZ00_9FIRM</name>
<comment type="caution">
    <text evidence="1">The sequence shown here is derived from an EMBL/GenBank/DDBJ whole genome shotgun (WGS) entry which is preliminary data.</text>
</comment>
<sequence>MWDRWSAVQILIWVTAPMSKRSKSANKVLRDWQTLTAEPQRSKRSFCGFGKNEQA</sequence>